<evidence type="ECO:0008006" key="9">
    <source>
        <dbReference type="Google" id="ProtNLM"/>
    </source>
</evidence>
<dbReference type="AlphaFoldDB" id="A0A218WDJ6"/>
<name>A0A218WDJ6_PUNGR</name>
<dbReference type="PANTHER" id="PTHR10980:SF61">
    <property type="entry name" value="OS01G0913600 PROTEIN"/>
    <property type="match status" value="1"/>
</dbReference>
<accession>A0A218WDJ6</accession>
<feature type="region of interest" description="Disordered" evidence="5">
    <location>
        <begin position="38"/>
        <end position="86"/>
    </location>
</feature>
<dbReference type="Pfam" id="PF02115">
    <property type="entry name" value="Rho_GDI"/>
    <property type="match status" value="1"/>
</dbReference>
<feature type="signal peptide" evidence="6">
    <location>
        <begin position="1"/>
        <end position="20"/>
    </location>
</feature>
<keyword evidence="4" id="KW-0963">Cytoplasm</keyword>
<keyword evidence="6" id="KW-0732">Signal</keyword>
<dbReference type="GO" id="GO:0016020">
    <property type="term" value="C:membrane"/>
    <property type="evidence" value="ECO:0007669"/>
    <property type="project" value="TreeGrafter"/>
</dbReference>
<dbReference type="EMBL" id="MTKT01004581">
    <property type="protein sequence ID" value="OWM70944.1"/>
    <property type="molecule type" value="Genomic_DNA"/>
</dbReference>
<gene>
    <name evidence="7" type="ORF">CDL15_Pgr013125</name>
</gene>
<comment type="subcellular location">
    <subcellularLocation>
        <location evidence="1">Cytoplasm</location>
    </subcellularLocation>
</comment>
<dbReference type="InterPro" id="IPR000406">
    <property type="entry name" value="Rho_GDI"/>
</dbReference>
<evidence type="ECO:0000313" key="8">
    <source>
        <dbReference type="Proteomes" id="UP000197138"/>
    </source>
</evidence>
<feature type="chain" id="PRO_5012262178" description="Rho GDP-dissociation inhibitor 1-like" evidence="6">
    <location>
        <begin position="21"/>
        <end position="344"/>
    </location>
</feature>
<proteinExistence type="inferred from homology"/>
<feature type="compositionally biased region" description="Polar residues" evidence="5">
    <location>
        <begin position="38"/>
        <end position="48"/>
    </location>
</feature>
<dbReference type="GO" id="GO:0007266">
    <property type="term" value="P:Rho protein signal transduction"/>
    <property type="evidence" value="ECO:0007669"/>
    <property type="project" value="InterPro"/>
</dbReference>
<dbReference type="GO" id="GO:0005096">
    <property type="term" value="F:GTPase activator activity"/>
    <property type="evidence" value="ECO:0007669"/>
    <property type="project" value="UniProtKB-KW"/>
</dbReference>
<reference evidence="8" key="1">
    <citation type="journal article" date="2017" name="Plant J.">
        <title>The pomegranate (Punica granatum L.) genome and the genomics of punicalagin biosynthesis.</title>
        <authorList>
            <person name="Qin G."/>
            <person name="Xu C."/>
            <person name="Ming R."/>
            <person name="Tang H."/>
            <person name="Guyot R."/>
            <person name="Kramer E.M."/>
            <person name="Hu Y."/>
            <person name="Yi X."/>
            <person name="Qi Y."/>
            <person name="Xu X."/>
            <person name="Gao Z."/>
            <person name="Pan H."/>
            <person name="Jian J."/>
            <person name="Tian Y."/>
            <person name="Yue Z."/>
            <person name="Xu Y."/>
        </authorList>
    </citation>
    <scope>NUCLEOTIDE SEQUENCE [LARGE SCALE GENOMIC DNA]</scope>
    <source>
        <strain evidence="8">cv. Dabenzi</strain>
    </source>
</reference>
<dbReference type="GO" id="GO:0005829">
    <property type="term" value="C:cytosol"/>
    <property type="evidence" value="ECO:0007669"/>
    <property type="project" value="TreeGrafter"/>
</dbReference>
<dbReference type="Proteomes" id="UP000197138">
    <property type="component" value="Unassembled WGS sequence"/>
</dbReference>
<dbReference type="GO" id="GO:0005094">
    <property type="term" value="F:Rho GDP-dissociation inhibitor activity"/>
    <property type="evidence" value="ECO:0007669"/>
    <property type="project" value="InterPro"/>
</dbReference>
<evidence type="ECO:0000256" key="2">
    <source>
        <dbReference type="ARBA" id="ARBA00009758"/>
    </source>
</evidence>
<evidence type="ECO:0000256" key="1">
    <source>
        <dbReference type="ARBA" id="ARBA00004496"/>
    </source>
</evidence>
<dbReference type="InterPro" id="IPR024792">
    <property type="entry name" value="RhoGDI_dom_sf"/>
</dbReference>
<sequence length="344" mass="37833">MAKFCFFALIALISVHLALSIDPPQISPSPALKLAAYSTPTMSPSKPTASLAPAPANAPHGSFSSSSSLPPSDAAPASSPPTSPHLHLNLRVNMLTSTATFSSASKDEQNVNTPRRLSELEELEFKVKEDSRATVKGSVRQEETEDDGKEEGKLKSAQGKGILEVGSNKFSLKEHIEKEKGDEGHRGWKKMLLGSLNSSAINGGKKESEVQILSLAIQCSGRSDLILPIPILSSNYTSKRTLFVLKEGCRCRTKFSFNVLNNVVSGLRYTYAVWKTGVRVGNTKIMVGTFSPRKEPYSYELEEETIPTGIFARGSYFVRTKFVDDDGKCHLEFSYYFEIRKNWQ</sequence>
<dbReference type="SUPFAM" id="SSF81296">
    <property type="entry name" value="E set domains"/>
    <property type="match status" value="1"/>
</dbReference>
<dbReference type="FunFam" id="2.70.50.30:FF:000004">
    <property type="entry name" value="Rho GDP-dissociation inhibitor 1"/>
    <property type="match status" value="1"/>
</dbReference>
<evidence type="ECO:0000256" key="4">
    <source>
        <dbReference type="ARBA" id="ARBA00022490"/>
    </source>
</evidence>
<evidence type="ECO:0000256" key="6">
    <source>
        <dbReference type="SAM" id="SignalP"/>
    </source>
</evidence>
<dbReference type="InterPro" id="IPR014756">
    <property type="entry name" value="Ig_E-set"/>
</dbReference>
<evidence type="ECO:0000256" key="5">
    <source>
        <dbReference type="SAM" id="MobiDB-lite"/>
    </source>
</evidence>
<comment type="similarity">
    <text evidence="2">Belongs to the Rho GDI family.</text>
</comment>
<feature type="compositionally biased region" description="Low complexity" evidence="5">
    <location>
        <begin position="57"/>
        <end position="77"/>
    </location>
</feature>
<comment type="caution">
    <text evidence="7">The sequence shown here is derived from an EMBL/GenBank/DDBJ whole genome shotgun (WGS) entry which is preliminary data.</text>
</comment>
<dbReference type="PANTHER" id="PTHR10980">
    <property type="entry name" value="RHO GDP-DISSOCIATION INHIBITOR"/>
    <property type="match status" value="1"/>
</dbReference>
<evidence type="ECO:0000313" key="7">
    <source>
        <dbReference type="EMBL" id="OWM70944.1"/>
    </source>
</evidence>
<dbReference type="Gene3D" id="2.70.50.30">
    <property type="entry name" value="Coagulation Factor XIII, subunit A, domain 1"/>
    <property type="match status" value="1"/>
</dbReference>
<dbReference type="PRINTS" id="PR00492">
    <property type="entry name" value="RHOGDI"/>
</dbReference>
<keyword evidence="3" id="KW-0343">GTPase activation</keyword>
<feature type="region of interest" description="Disordered" evidence="5">
    <location>
        <begin position="128"/>
        <end position="157"/>
    </location>
</feature>
<protein>
    <recommendedName>
        <fullName evidence="9">Rho GDP-dissociation inhibitor 1-like</fullName>
    </recommendedName>
</protein>
<organism evidence="7 8">
    <name type="scientific">Punica granatum</name>
    <name type="common">Pomegranate</name>
    <dbReference type="NCBI Taxonomy" id="22663"/>
    <lineage>
        <taxon>Eukaryota</taxon>
        <taxon>Viridiplantae</taxon>
        <taxon>Streptophyta</taxon>
        <taxon>Embryophyta</taxon>
        <taxon>Tracheophyta</taxon>
        <taxon>Spermatophyta</taxon>
        <taxon>Magnoliopsida</taxon>
        <taxon>eudicotyledons</taxon>
        <taxon>Gunneridae</taxon>
        <taxon>Pentapetalae</taxon>
        <taxon>rosids</taxon>
        <taxon>malvids</taxon>
        <taxon>Myrtales</taxon>
        <taxon>Lythraceae</taxon>
        <taxon>Punica</taxon>
    </lineage>
</organism>
<evidence type="ECO:0000256" key="3">
    <source>
        <dbReference type="ARBA" id="ARBA00022468"/>
    </source>
</evidence>